<gene>
    <name evidence="1" type="ORF">BDR25DRAFT_252611</name>
</gene>
<comment type="caution">
    <text evidence="1">The sequence shown here is derived from an EMBL/GenBank/DDBJ whole genome shotgun (WGS) entry which is preliminary data.</text>
</comment>
<protein>
    <submittedName>
        <fullName evidence="1">Uncharacterized protein</fullName>
    </submittedName>
</protein>
<evidence type="ECO:0000313" key="1">
    <source>
        <dbReference type="EMBL" id="KAF2476543.1"/>
    </source>
</evidence>
<dbReference type="Proteomes" id="UP000799755">
    <property type="component" value="Unassembled WGS sequence"/>
</dbReference>
<reference evidence="1" key="1">
    <citation type="journal article" date="2020" name="Stud. Mycol.">
        <title>101 Dothideomycetes genomes: a test case for predicting lifestyles and emergence of pathogens.</title>
        <authorList>
            <person name="Haridas S."/>
            <person name="Albert R."/>
            <person name="Binder M."/>
            <person name="Bloem J."/>
            <person name="Labutti K."/>
            <person name="Salamov A."/>
            <person name="Andreopoulos B."/>
            <person name="Baker S."/>
            <person name="Barry K."/>
            <person name="Bills G."/>
            <person name="Bluhm B."/>
            <person name="Cannon C."/>
            <person name="Castanera R."/>
            <person name="Culley D."/>
            <person name="Daum C."/>
            <person name="Ezra D."/>
            <person name="Gonzalez J."/>
            <person name="Henrissat B."/>
            <person name="Kuo A."/>
            <person name="Liang C."/>
            <person name="Lipzen A."/>
            <person name="Lutzoni F."/>
            <person name="Magnuson J."/>
            <person name="Mondo S."/>
            <person name="Nolan M."/>
            <person name="Ohm R."/>
            <person name="Pangilinan J."/>
            <person name="Park H.-J."/>
            <person name="Ramirez L."/>
            <person name="Alfaro M."/>
            <person name="Sun H."/>
            <person name="Tritt A."/>
            <person name="Yoshinaga Y."/>
            <person name="Zwiers L.-H."/>
            <person name="Turgeon B."/>
            <person name="Goodwin S."/>
            <person name="Spatafora J."/>
            <person name="Crous P."/>
            <person name="Grigoriev I."/>
        </authorList>
    </citation>
    <scope>NUCLEOTIDE SEQUENCE</scope>
    <source>
        <strain evidence="1">ATCC 200398</strain>
    </source>
</reference>
<name>A0ACB6RCR2_9PLEO</name>
<proteinExistence type="predicted"/>
<evidence type="ECO:0000313" key="2">
    <source>
        <dbReference type="Proteomes" id="UP000799755"/>
    </source>
</evidence>
<feature type="non-terminal residue" evidence="1">
    <location>
        <position position="425"/>
    </location>
</feature>
<keyword evidence="2" id="KW-1185">Reference proteome</keyword>
<sequence>MGEKQTIALASCAFLLGLSLVFVAARIYVRCRMLRNAGKDDLLCVLAAALSIVETVFMFFEVKYGSGKRRSQLSSVELEKQRFTVFMSIMPYLIGLMFVKMSIIYQMRRFFSSFYSPTLSFICHLVLVLIIATTIAHLCVSILQCRPIQGFWRGSLNAKCLDLARINYAYLAVNAFTDLVLLVLPMPTLYRLRLRKAEKRAVVGIFALGGFAALTSILRIPYVLLMDRGGDPVYHGFGILVWTRVELGVSIICACLPCLRAPLAQRFPHIWGSVSRSSSDCSGPSFFRSRNRESMKGLSRLDSNRKSYANNGPATYYARFDDDLETEDCEMKKILSQPIAQPEDPEPEIVKLTAPQPYPFNQLQAEMKSRRSEDNNNGLNSLDQKITVTTVTQQRISHHEPGSVIQKPRGVLARAWSERKNERQK</sequence>
<accession>A0ACB6RCR2</accession>
<dbReference type="EMBL" id="MU003494">
    <property type="protein sequence ID" value="KAF2476543.1"/>
    <property type="molecule type" value="Genomic_DNA"/>
</dbReference>
<organism evidence="1 2">
    <name type="scientific">Lindgomyces ingoldianus</name>
    <dbReference type="NCBI Taxonomy" id="673940"/>
    <lineage>
        <taxon>Eukaryota</taxon>
        <taxon>Fungi</taxon>
        <taxon>Dikarya</taxon>
        <taxon>Ascomycota</taxon>
        <taxon>Pezizomycotina</taxon>
        <taxon>Dothideomycetes</taxon>
        <taxon>Pleosporomycetidae</taxon>
        <taxon>Pleosporales</taxon>
        <taxon>Lindgomycetaceae</taxon>
        <taxon>Lindgomyces</taxon>
    </lineage>
</organism>